<protein>
    <submittedName>
        <fullName evidence="2">Uncharacterized protein</fullName>
    </submittedName>
</protein>
<evidence type="ECO:0000256" key="1">
    <source>
        <dbReference type="SAM" id="MobiDB-lite"/>
    </source>
</evidence>
<proteinExistence type="predicted"/>
<dbReference type="Proteomes" id="UP000693946">
    <property type="component" value="Linkage Group LG3"/>
</dbReference>
<feature type="compositionally biased region" description="Basic and acidic residues" evidence="1">
    <location>
        <begin position="37"/>
        <end position="111"/>
    </location>
</feature>
<dbReference type="Pfam" id="PF12815">
    <property type="entry name" value="CTD"/>
    <property type="match status" value="1"/>
</dbReference>
<dbReference type="AlphaFoldDB" id="A0AAV6QWC1"/>
<feature type="compositionally biased region" description="Low complexity" evidence="1">
    <location>
        <begin position="20"/>
        <end position="36"/>
    </location>
</feature>
<evidence type="ECO:0000313" key="2">
    <source>
        <dbReference type="EMBL" id="KAG7497423.1"/>
    </source>
</evidence>
<evidence type="ECO:0000313" key="3">
    <source>
        <dbReference type="Proteomes" id="UP000693946"/>
    </source>
</evidence>
<organism evidence="2 3">
    <name type="scientific">Solea senegalensis</name>
    <name type="common">Senegalese sole</name>
    <dbReference type="NCBI Taxonomy" id="28829"/>
    <lineage>
        <taxon>Eukaryota</taxon>
        <taxon>Metazoa</taxon>
        <taxon>Chordata</taxon>
        <taxon>Craniata</taxon>
        <taxon>Vertebrata</taxon>
        <taxon>Euteleostomi</taxon>
        <taxon>Actinopterygii</taxon>
        <taxon>Neopterygii</taxon>
        <taxon>Teleostei</taxon>
        <taxon>Neoteleostei</taxon>
        <taxon>Acanthomorphata</taxon>
        <taxon>Carangaria</taxon>
        <taxon>Pleuronectiformes</taxon>
        <taxon>Pleuronectoidei</taxon>
        <taxon>Soleidae</taxon>
        <taxon>Solea</taxon>
    </lineage>
</organism>
<comment type="caution">
    <text evidence="2">The sequence shown here is derived from an EMBL/GenBank/DDBJ whole genome shotgun (WGS) entry which is preliminary data.</text>
</comment>
<accession>A0AAV6QWC1</accession>
<feature type="region of interest" description="Disordered" evidence="1">
    <location>
        <begin position="19"/>
        <end position="129"/>
    </location>
</feature>
<keyword evidence="3" id="KW-1185">Reference proteome</keyword>
<gene>
    <name evidence="2" type="ORF">JOB18_037138</name>
</gene>
<reference evidence="2 3" key="1">
    <citation type="journal article" date="2021" name="Sci. Rep.">
        <title>Chromosome anchoring in Senegalese sole (Solea senegalensis) reveals sex-associated markers and genome rearrangements in flatfish.</title>
        <authorList>
            <person name="Guerrero-Cozar I."/>
            <person name="Gomez-Garrido J."/>
            <person name="Berbel C."/>
            <person name="Martinez-Blanch J.F."/>
            <person name="Alioto T."/>
            <person name="Claros M.G."/>
            <person name="Gagnaire P.A."/>
            <person name="Manchado M."/>
        </authorList>
    </citation>
    <scope>NUCLEOTIDE SEQUENCE [LARGE SCALE GENOMIC DNA]</scope>
    <source>
        <strain evidence="2">Sse05_10M</strain>
    </source>
</reference>
<dbReference type="EMBL" id="JAGKHQ010000015">
    <property type="protein sequence ID" value="KAG7497423.1"/>
    <property type="molecule type" value="Genomic_DNA"/>
</dbReference>
<name>A0AAV6QWC1_SOLSE</name>
<sequence length="129" mass="14997">MRTVRCRNPQLIHGRAQCGVNTTTASSAPAVSSCVAVKREAKQKTPAERARTPEHQQEKTPAREKHQQEKTPVHQQERTPARENTRENTSKRKHQQESTSKRKHQQEKTPARENTSIYHQQERKHQHIQ</sequence>
<dbReference type="PROSITE" id="PS51257">
    <property type="entry name" value="PROKAR_LIPOPROTEIN"/>
    <property type="match status" value="1"/>
</dbReference>